<evidence type="ECO:0000313" key="1">
    <source>
        <dbReference type="EMBL" id="VDO99043.1"/>
    </source>
</evidence>
<evidence type="ECO:0000313" key="3">
    <source>
        <dbReference type="WBParaSite" id="SCUD_0000588601-mRNA-1"/>
    </source>
</evidence>
<reference evidence="3" key="1">
    <citation type="submission" date="2016-06" db="UniProtKB">
        <authorList>
            <consortium name="WormBaseParasite"/>
        </authorList>
    </citation>
    <scope>IDENTIFICATION</scope>
</reference>
<dbReference type="Proteomes" id="UP000279833">
    <property type="component" value="Unassembled WGS sequence"/>
</dbReference>
<reference evidence="1 2" key="2">
    <citation type="submission" date="2018-11" db="EMBL/GenBank/DDBJ databases">
        <authorList>
            <consortium name="Pathogen Informatics"/>
        </authorList>
    </citation>
    <scope>NUCLEOTIDE SEQUENCE [LARGE SCALE GENOMIC DNA]</scope>
    <source>
        <strain evidence="1">Dakar</strain>
        <strain evidence="2">Dakar, Senegal</strain>
    </source>
</reference>
<proteinExistence type="predicted"/>
<name>A0A183JT46_9TREM</name>
<dbReference type="EMBL" id="UZAK01010854">
    <property type="protein sequence ID" value="VDO99043.1"/>
    <property type="molecule type" value="Genomic_DNA"/>
</dbReference>
<sequence>MQLFGGRFNFIAHEKPRANFDGILQAMLTVFQVGEKSHLLTQLNMVP</sequence>
<dbReference type="STRING" id="6186.A0A183JT46"/>
<organism evidence="3">
    <name type="scientific">Schistosoma curassoni</name>
    <dbReference type="NCBI Taxonomy" id="6186"/>
    <lineage>
        <taxon>Eukaryota</taxon>
        <taxon>Metazoa</taxon>
        <taxon>Spiralia</taxon>
        <taxon>Lophotrochozoa</taxon>
        <taxon>Platyhelminthes</taxon>
        <taxon>Trematoda</taxon>
        <taxon>Digenea</taxon>
        <taxon>Strigeidida</taxon>
        <taxon>Schistosomatoidea</taxon>
        <taxon>Schistosomatidae</taxon>
        <taxon>Schistosoma</taxon>
    </lineage>
</organism>
<evidence type="ECO:0000313" key="2">
    <source>
        <dbReference type="Proteomes" id="UP000279833"/>
    </source>
</evidence>
<accession>A0A183JT46</accession>
<gene>
    <name evidence="1" type="ORF">SCUD_LOCUS5887</name>
</gene>
<keyword evidence="2" id="KW-1185">Reference proteome</keyword>
<dbReference type="WBParaSite" id="SCUD_0000588601-mRNA-1">
    <property type="protein sequence ID" value="SCUD_0000588601-mRNA-1"/>
    <property type="gene ID" value="SCUD_0000588601"/>
</dbReference>
<protein>
    <submittedName>
        <fullName evidence="3">Transposase</fullName>
    </submittedName>
</protein>
<dbReference type="AlphaFoldDB" id="A0A183JT46"/>